<protein>
    <submittedName>
        <fullName evidence="7">Sugar ABC transporter substrate-binding protein</fullName>
    </submittedName>
</protein>
<feature type="signal peptide" evidence="5">
    <location>
        <begin position="1"/>
        <end position="25"/>
    </location>
</feature>
<organism evidence="7 8">
    <name type="scientific">Christensenella tenuis</name>
    <dbReference type="NCBI Taxonomy" id="2763033"/>
    <lineage>
        <taxon>Bacteria</taxon>
        <taxon>Bacillati</taxon>
        <taxon>Bacillota</taxon>
        <taxon>Clostridia</taxon>
        <taxon>Christensenellales</taxon>
        <taxon>Christensenellaceae</taxon>
        <taxon>Christensenella</taxon>
    </lineage>
</organism>
<evidence type="ECO:0000256" key="2">
    <source>
        <dbReference type="ARBA" id="ARBA00007639"/>
    </source>
</evidence>
<keyword evidence="3 5" id="KW-0732">Signal</keyword>
<evidence type="ECO:0000259" key="6">
    <source>
        <dbReference type="Pfam" id="PF13407"/>
    </source>
</evidence>
<accession>A0ABR7EF64</accession>
<dbReference type="Gene3D" id="3.40.50.2300">
    <property type="match status" value="2"/>
</dbReference>
<sequence length="358" mass="37889">MKKVLVVVLAVLLMVTAFGCSSAPAEDTGADASVPAESAAADASDPVEEDSTDGKTLKFGYVTSDMSHEWYQNIVNGAQQRAEELGVELITADAAMDAGKQVTQLENMLTSGVDALLITPVDAKSLATVIQEAEAQGVPVICESNVVEGATTTVGIDSVEGGRKAGEWLAEYATENNIDPKILVVNAPANEDCRERVQGFKEALDESGIQYEIVQEVDGEGSKEKSLEVSADAITAHPEVNVIYGINDNATTGGMAAYKEAGLDESQLVAIGFGFEGVAGRTALLAGGPYKSAVAMFPDFMGQRLIDTAYEIANGGEVEERTWSGTTIITLDNFADFYTEENGEYITNFDAVRALIEE</sequence>
<dbReference type="InterPro" id="IPR028082">
    <property type="entry name" value="Peripla_BP_I"/>
</dbReference>
<feature type="region of interest" description="Disordered" evidence="4">
    <location>
        <begin position="24"/>
        <end position="54"/>
    </location>
</feature>
<keyword evidence="8" id="KW-1185">Reference proteome</keyword>
<comment type="subcellular location">
    <subcellularLocation>
        <location evidence="1">Cell envelope</location>
    </subcellularLocation>
</comment>
<evidence type="ECO:0000256" key="3">
    <source>
        <dbReference type="ARBA" id="ARBA00022729"/>
    </source>
</evidence>
<evidence type="ECO:0000313" key="7">
    <source>
        <dbReference type="EMBL" id="MBC5648021.1"/>
    </source>
</evidence>
<name>A0ABR7EF64_9FIRM</name>
<dbReference type="InterPro" id="IPR025997">
    <property type="entry name" value="SBP_2_dom"/>
</dbReference>
<comment type="similarity">
    <text evidence="2">Belongs to the bacterial solute-binding protein 2 family.</text>
</comment>
<dbReference type="PANTHER" id="PTHR46847:SF1">
    <property type="entry name" value="D-ALLOSE-BINDING PERIPLASMIC PROTEIN-RELATED"/>
    <property type="match status" value="1"/>
</dbReference>
<dbReference type="Proteomes" id="UP000606889">
    <property type="component" value="Unassembled WGS sequence"/>
</dbReference>
<evidence type="ECO:0000256" key="1">
    <source>
        <dbReference type="ARBA" id="ARBA00004196"/>
    </source>
</evidence>
<dbReference type="Pfam" id="PF13407">
    <property type="entry name" value="Peripla_BP_4"/>
    <property type="match status" value="1"/>
</dbReference>
<reference evidence="7 8" key="1">
    <citation type="submission" date="2020-08" db="EMBL/GenBank/DDBJ databases">
        <title>Genome public.</title>
        <authorList>
            <person name="Liu C."/>
            <person name="Sun Q."/>
        </authorList>
    </citation>
    <scope>NUCLEOTIDE SEQUENCE [LARGE SCALE GENOMIC DNA]</scope>
    <source>
        <strain evidence="7 8">NSJ-35</strain>
    </source>
</reference>
<dbReference type="PANTHER" id="PTHR46847">
    <property type="entry name" value="D-ALLOSE-BINDING PERIPLASMIC PROTEIN-RELATED"/>
    <property type="match status" value="1"/>
</dbReference>
<dbReference type="SUPFAM" id="SSF53822">
    <property type="entry name" value="Periplasmic binding protein-like I"/>
    <property type="match status" value="1"/>
</dbReference>
<comment type="caution">
    <text evidence="7">The sequence shown here is derived from an EMBL/GenBank/DDBJ whole genome shotgun (WGS) entry which is preliminary data.</text>
</comment>
<dbReference type="PROSITE" id="PS51257">
    <property type="entry name" value="PROKAR_LIPOPROTEIN"/>
    <property type="match status" value="1"/>
</dbReference>
<evidence type="ECO:0000256" key="4">
    <source>
        <dbReference type="SAM" id="MobiDB-lite"/>
    </source>
</evidence>
<feature type="chain" id="PRO_5046973608" evidence="5">
    <location>
        <begin position="26"/>
        <end position="358"/>
    </location>
</feature>
<evidence type="ECO:0000313" key="8">
    <source>
        <dbReference type="Proteomes" id="UP000606889"/>
    </source>
</evidence>
<gene>
    <name evidence="7" type="ORF">H8S18_06700</name>
</gene>
<evidence type="ECO:0000256" key="5">
    <source>
        <dbReference type="SAM" id="SignalP"/>
    </source>
</evidence>
<proteinExistence type="inferred from homology"/>
<feature type="domain" description="Periplasmic binding protein" evidence="6">
    <location>
        <begin position="59"/>
        <end position="316"/>
    </location>
</feature>
<dbReference type="EMBL" id="JACOON010000003">
    <property type="protein sequence ID" value="MBC5648021.1"/>
    <property type="molecule type" value="Genomic_DNA"/>
</dbReference>
<feature type="compositionally biased region" description="Low complexity" evidence="4">
    <location>
        <begin position="30"/>
        <end position="44"/>
    </location>
</feature>
<dbReference type="RefSeq" id="WP_186857542.1">
    <property type="nucleotide sequence ID" value="NZ_JACOON010000003.1"/>
</dbReference>
<dbReference type="CDD" id="cd01536">
    <property type="entry name" value="PBP1_ABC_sugar_binding-like"/>
    <property type="match status" value="1"/>
</dbReference>